<dbReference type="InterPro" id="IPR023213">
    <property type="entry name" value="CAT-like_dom_sf"/>
</dbReference>
<feature type="domain" description="Carrier" evidence="4">
    <location>
        <begin position="971"/>
        <end position="1046"/>
    </location>
</feature>
<dbReference type="InterPro" id="IPR009081">
    <property type="entry name" value="PP-bd_ACP"/>
</dbReference>
<comment type="cofactor">
    <cofactor evidence="1">
        <name>pantetheine 4'-phosphate</name>
        <dbReference type="ChEBI" id="CHEBI:47942"/>
    </cofactor>
</comment>
<dbReference type="OrthoDB" id="9803968at2"/>
<evidence type="ECO:0000256" key="1">
    <source>
        <dbReference type="ARBA" id="ARBA00001957"/>
    </source>
</evidence>
<evidence type="ECO:0000256" key="3">
    <source>
        <dbReference type="ARBA" id="ARBA00022553"/>
    </source>
</evidence>
<gene>
    <name evidence="5" type="ORF">C8N30_3758</name>
</gene>
<keyword evidence="2" id="KW-0596">Phosphopantetheine</keyword>
<dbReference type="InterPro" id="IPR010071">
    <property type="entry name" value="AA_adenyl_dom"/>
</dbReference>
<reference evidence="5 6" key="1">
    <citation type="submission" date="2018-09" db="EMBL/GenBank/DDBJ databases">
        <title>Genomic Encyclopedia of Archaeal and Bacterial Type Strains, Phase II (KMG-II): from individual species to whole genera.</title>
        <authorList>
            <person name="Goeker M."/>
        </authorList>
    </citation>
    <scope>NUCLEOTIDE SEQUENCE [LARGE SCALE GENOMIC DNA]</scope>
    <source>
        <strain evidence="5 6">DSM 11458</strain>
    </source>
</reference>
<proteinExistence type="predicted"/>
<dbReference type="GO" id="GO:0003824">
    <property type="term" value="F:catalytic activity"/>
    <property type="evidence" value="ECO:0007669"/>
    <property type="project" value="InterPro"/>
</dbReference>
<keyword evidence="3" id="KW-0597">Phosphoprotein</keyword>
<dbReference type="SMART" id="SM00823">
    <property type="entry name" value="PKS_PP"/>
    <property type="match status" value="1"/>
</dbReference>
<dbReference type="Gene3D" id="3.30.559.10">
    <property type="entry name" value="Chloramphenicol acetyltransferase-like domain"/>
    <property type="match status" value="1"/>
</dbReference>
<dbReference type="Gene3D" id="3.30.559.30">
    <property type="entry name" value="Nonribosomal peptide synthetase, condensation domain"/>
    <property type="match status" value="1"/>
</dbReference>
<evidence type="ECO:0000313" key="6">
    <source>
        <dbReference type="Proteomes" id="UP000284407"/>
    </source>
</evidence>
<comment type="caution">
    <text evidence="5">The sequence shown here is derived from an EMBL/GenBank/DDBJ whole genome shotgun (WGS) entry which is preliminary data.</text>
</comment>
<dbReference type="RefSeq" id="WP_025061342.1">
    <property type="nucleotide sequence ID" value="NZ_RAQK01000002.1"/>
</dbReference>
<dbReference type="Gene3D" id="1.10.1200.10">
    <property type="entry name" value="ACP-like"/>
    <property type="match status" value="1"/>
</dbReference>
<organism evidence="5 6">
    <name type="scientific">Sulfitobacter guttiformis</name>
    <dbReference type="NCBI Taxonomy" id="74349"/>
    <lineage>
        <taxon>Bacteria</taxon>
        <taxon>Pseudomonadati</taxon>
        <taxon>Pseudomonadota</taxon>
        <taxon>Alphaproteobacteria</taxon>
        <taxon>Rhodobacterales</taxon>
        <taxon>Roseobacteraceae</taxon>
        <taxon>Sulfitobacter</taxon>
    </lineage>
</organism>
<dbReference type="PROSITE" id="PS50075">
    <property type="entry name" value="CARRIER"/>
    <property type="match status" value="1"/>
</dbReference>
<dbReference type="Pfam" id="PF00668">
    <property type="entry name" value="Condensation"/>
    <property type="match status" value="1"/>
</dbReference>
<dbReference type="InterPro" id="IPR036736">
    <property type="entry name" value="ACP-like_sf"/>
</dbReference>
<dbReference type="Proteomes" id="UP000284407">
    <property type="component" value="Unassembled WGS sequence"/>
</dbReference>
<dbReference type="Pfam" id="PF00975">
    <property type="entry name" value="Thioesterase"/>
    <property type="match status" value="1"/>
</dbReference>
<dbReference type="GO" id="GO:0005737">
    <property type="term" value="C:cytoplasm"/>
    <property type="evidence" value="ECO:0007669"/>
    <property type="project" value="TreeGrafter"/>
</dbReference>
<dbReference type="SUPFAM" id="SSF53474">
    <property type="entry name" value="alpha/beta-Hydrolases"/>
    <property type="match status" value="1"/>
</dbReference>
<evidence type="ECO:0000256" key="2">
    <source>
        <dbReference type="ARBA" id="ARBA00022450"/>
    </source>
</evidence>
<protein>
    <submittedName>
        <fullName evidence="5">Amino acid adenylation domain-containing protein</fullName>
    </submittedName>
</protein>
<dbReference type="CDD" id="cd05930">
    <property type="entry name" value="A_NRPS"/>
    <property type="match status" value="1"/>
</dbReference>
<dbReference type="InterPro" id="IPR006162">
    <property type="entry name" value="Ppantetheine_attach_site"/>
</dbReference>
<dbReference type="GO" id="GO:0044550">
    <property type="term" value="P:secondary metabolite biosynthetic process"/>
    <property type="evidence" value="ECO:0007669"/>
    <property type="project" value="TreeGrafter"/>
</dbReference>
<dbReference type="PROSITE" id="PS00455">
    <property type="entry name" value="AMP_BINDING"/>
    <property type="match status" value="1"/>
</dbReference>
<dbReference type="PANTHER" id="PTHR45527">
    <property type="entry name" value="NONRIBOSOMAL PEPTIDE SYNTHETASE"/>
    <property type="match status" value="1"/>
</dbReference>
<dbReference type="PROSITE" id="PS00012">
    <property type="entry name" value="PHOSPHOPANTETHEINE"/>
    <property type="match status" value="1"/>
</dbReference>
<dbReference type="Pfam" id="PF00550">
    <property type="entry name" value="PP-binding"/>
    <property type="match status" value="1"/>
</dbReference>
<dbReference type="EMBL" id="RAQK01000002">
    <property type="protein sequence ID" value="RKE94627.1"/>
    <property type="molecule type" value="Genomic_DNA"/>
</dbReference>
<dbReference type="InterPro" id="IPR000873">
    <property type="entry name" value="AMP-dep_synth/lig_dom"/>
</dbReference>
<dbReference type="InterPro" id="IPR001031">
    <property type="entry name" value="Thioesterase"/>
</dbReference>
<dbReference type="SUPFAM" id="SSF56801">
    <property type="entry name" value="Acetyl-CoA synthetase-like"/>
    <property type="match status" value="1"/>
</dbReference>
<dbReference type="InterPro" id="IPR029058">
    <property type="entry name" value="AB_hydrolase_fold"/>
</dbReference>
<dbReference type="InterPro" id="IPR045851">
    <property type="entry name" value="AMP-bd_C_sf"/>
</dbReference>
<dbReference type="PANTHER" id="PTHR45527:SF1">
    <property type="entry name" value="FATTY ACID SYNTHASE"/>
    <property type="match status" value="1"/>
</dbReference>
<dbReference type="InterPro" id="IPR020845">
    <property type="entry name" value="AMP-binding_CS"/>
</dbReference>
<dbReference type="GO" id="GO:0031177">
    <property type="term" value="F:phosphopantetheine binding"/>
    <property type="evidence" value="ECO:0007669"/>
    <property type="project" value="InterPro"/>
</dbReference>
<sequence>MLSKTGISSNEGVPLTPMQLGMISESVASGMPWVNIEQVVVHFSPTPIADEEVSAGLGALRDRYDALRVMLYTNNVGRLGQSFEVPGPIPYDVLEQEALSDTSWQTDLENFLEADRLRGFDLVGRPLWRASLLRWQGQKTVLVLTMHHAIADGRSMARLARELIEYLRSGALPSASSGTMSFEAFCKAASSFVPNEDATAAYFRTYLKDIEDAGALSFVNSSEIVATGVRKRQLVASLPPDDNRKLAQAAALLGGTTANMVQAAWGTLISRWQGKDAVTFGVVRSGRHAFPDTEATVGCLINTLPTCVKLSADLTVAALVTALRDHTLSLHSLEQTPPDLIRKSIGLHGSKPLFETAIMFENAAMEDLITGGEKSGLVDKVELREEGGLPLMLSAYAGSALKLQLEYDPSIISEALAGRLFAHLERLMHALSQAGENTKVGDLDMLEPDEKQMLLEWSKPDVPLQTTATCLIELFQDAVNIAPESIALKMIDGRAEVTFAELDRRSDHLAHILSDHGAAAGEVVAINLDRSADFVVAVIAALKTGAAFMPVDPAHPHVNRAHMVSDSGARIIVQNDGVIVEGIENRYPKADRYLAAPFQRPAKNPAALAYVIYTSGSTGTPKGVQVSRGNLMAHIAALTSAFEMQSSDRTLQFAGLSFDVAIEEIFTTLMAGATLVLRSDEMSSSTAVLLEEIEAERLSVINLPTAYWTVLNSYMHSSGRALPPSVRLVIVGGEAISSTTLSEWLKIASGARFLNGYGPTETTITCALFEPINHSGDNDICIGRPTAHALAYVITPDGSLSPKGALGELAIGGPAVTQGYIGRPDATAKAFGPNKFSGKGSVYRTGDRGQWRGDGNLQFRGRKDRQIKLRGHRIELAHVERVVEQCIPDGEIMCDVLDKNKPSAQLVVWIAAPEAPDLARVDACVSELLPGYMRPRLVHIPAFPRTLNGKVDRAALPRPVQKATSADDLIRPASPLETQICQIMAAVLNLPQVDPDQSFFDLGGHSLLSLELIGRIQIETGKKLGIVDFRVHPSPRALTKMLETSNRTSKNIIPIQPLGSNPPLLAIHILGANEEYFRPLAKHLGVDQPVMGISVGSLAADTPTGVETIAARYCAEINEHFPNGPIHLMAASLGSYIAFELAQQLQRSGRKVDTLAFFDASGPDGRSGIRGLKKLKARFRRARYVGWRYPAKVVQNLIYEARNRLAQYKMRLKLRNEHNQSPKTVFEFIAANELAVNEYTPKPITIPLTLFRSAINFYDTKASTETGLGWASVAESGFSVIDIPGGHLSMLQEPTVSIVADELKVVLDLR</sequence>
<dbReference type="SUPFAM" id="SSF52777">
    <property type="entry name" value="CoA-dependent acyltransferases"/>
    <property type="match status" value="2"/>
</dbReference>
<dbReference type="InterPro" id="IPR020806">
    <property type="entry name" value="PKS_PP-bd"/>
</dbReference>
<name>A0A420DKD7_9RHOB</name>
<dbReference type="Gene3D" id="3.30.300.30">
    <property type="match status" value="1"/>
</dbReference>
<dbReference type="GO" id="GO:0043041">
    <property type="term" value="P:amino acid activation for nonribosomal peptide biosynthetic process"/>
    <property type="evidence" value="ECO:0007669"/>
    <property type="project" value="TreeGrafter"/>
</dbReference>
<dbReference type="InterPro" id="IPR042099">
    <property type="entry name" value="ANL_N_sf"/>
</dbReference>
<dbReference type="NCBIfam" id="TIGR01733">
    <property type="entry name" value="AA-adenyl-dom"/>
    <property type="match status" value="1"/>
</dbReference>
<evidence type="ECO:0000313" key="5">
    <source>
        <dbReference type="EMBL" id="RKE94627.1"/>
    </source>
</evidence>
<dbReference type="InterPro" id="IPR001242">
    <property type="entry name" value="Condensation_dom"/>
</dbReference>
<dbReference type="STRING" id="1443111.Z949_695"/>
<evidence type="ECO:0000259" key="4">
    <source>
        <dbReference type="PROSITE" id="PS50075"/>
    </source>
</evidence>
<dbReference type="Pfam" id="PF00501">
    <property type="entry name" value="AMP-binding"/>
    <property type="match status" value="1"/>
</dbReference>
<dbReference type="Gene3D" id="3.40.50.12780">
    <property type="entry name" value="N-terminal domain of ligase-like"/>
    <property type="match status" value="1"/>
</dbReference>
<dbReference type="Gene3D" id="3.40.50.1820">
    <property type="entry name" value="alpha/beta hydrolase"/>
    <property type="match status" value="1"/>
</dbReference>
<accession>A0A420DKD7</accession>
<keyword evidence="6" id="KW-1185">Reference proteome</keyword>
<dbReference type="SUPFAM" id="SSF47336">
    <property type="entry name" value="ACP-like"/>
    <property type="match status" value="1"/>
</dbReference>